<dbReference type="EMBL" id="FNAG01000016">
    <property type="protein sequence ID" value="SDE06569.1"/>
    <property type="molecule type" value="Genomic_DNA"/>
</dbReference>
<dbReference type="InterPro" id="IPR010985">
    <property type="entry name" value="Ribbon_hlx_hlx"/>
</dbReference>
<dbReference type="GO" id="GO:0006355">
    <property type="term" value="P:regulation of DNA-templated transcription"/>
    <property type="evidence" value="ECO:0007669"/>
    <property type="project" value="InterPro"/>
</dbReference>
<dbReference type="AlphaFoldDB" id="A0A1G6ZVK7"/>
<organism evidence="1 2">
    <name type="scientific">Aquimonas voraii</name>
    <dbReference type="NCBI Taxonomy" id="265719"/>
    <lineage>
        <taxon>Bacteria</taxon>
        <taxon>Pseudomonadati</taxon>
        <taxon>Pseudomonadota</taxon>
        <taxon>Gammaproteobacteria</taxon>
        <taxon>Lysobacterales</taxon>
        <taxon>Lysobacteraceae</taxon>
        <taxon>Aquimonas</taxon>
    </lineage>
</organism>
<gene>
    <name evidence="1" type="ORF">SAMN04488509_11614</name>
</gene>
<evidence type="ECO:0000313" key="1">
    <source>
        <dbReference type="EMBL" id="SDE06569.1"/>
    </source>
</evidence>
<accession>A0A1G6ZVK7</accession>
<reference evidence="1 2" key="1">
    <citation type="submission" date="2016-10" db="EMBL/GenBank/DDBJ databases">
        <authorList>
            <person name="de Groot N.N."/>
        </authorList>
    </citation>
    <scope>NUCLEOTIDE SEQUENCE [LARGE SCALE GENOMIC DNA]</scope>
    <source>
        <strain evidence="1 2">DSM 16957</strain>
    </source>
</reference>
<dbReference type="SUPFAM" id="SSF47598">
    <property type="entry name" value="Ribbon-helix-helix"/>
    <property type="match status" value="1"/>
</dbReference>
<sequence length="104" mass="11056">MDRKSEWLGVGEVGERGAAVGRYSAAMKTVVSLPDPVCAKAEELAKALGVSRSRLYAEAITEYLARRDGAAITAKLNVVFAEQGSALSDELARAQSSVPSKDVW</sequence>
<name>A0A1G6ZVK7_9GAMM</name>
<protein>
    <submittedName>
        <fullName evidence="1">Ribbon-helix-helix protein, copG family</fullName>
    </submittedName>
</protein>
<proteinExistence type="predicted"/>
<keyword evidence="2" id="KW-1185">Reference proteome</keyword>
<dbReference type="InterPro" id="IPR013321">
    <property type="entry name" value="Arc_rbn_hlx_hlx"/>
</dbReference>
<dbReference type="Proteomes" id="UP000199603">
    <property type="component" value="Unassembled WGS sequence"/>
</dbReference>
<dbReference type="Gene3D" id="1.10.1220.10">
    <property type="entry name" value="Met repressor-like"/>
    <property type="match status" value="1"/>
</dbReference>
<evidence type="ECO:0000313" key="2">
    <source>
        <dbReference type="Proteomes" id="UP000199603"/>
    </source>
</evidence>
<dbReference type="STRING" id="265719.SAMN04488509_11614"/>